<proteinExistence type="predicted"/>
<evidence type="ECO:0000259" key="3">
    <source>
        <dbReference type="Pfam" id="PF09130"/>
    </source>
</evidence>
<reference evidence="4" key="1">
    <citation type="submission" date="2022-11" db="EMBL/GenBank/DDBJ databases">
        <authorList>
            <person name="Petersen C."/>
        </authorList>
    </citation>
    <scope>NUCLEOTIDE SEQUENCE</scope>
    <source>
        <strain evidence="4">IBT 30069</strain>
    </source>
</reference>
<dbReference type="SUPFAM" id="SSF51735">
    <property type="entry name" value="NAD(P)-binding Rossmann-fold domains"/>
    <property type="match status" value="1"/>
</dbReference>
<dbReference type="Pfam" id="PF09130">
    <property type="entry name" value="DUF1932"/>
    <property type="match status" value="1"/>
</dbReference>
<dbReference type="InterPro" id="IPR028939">
    <property type="entry name" value="P5C_Rdtase_cat_N"/>
</dbReference>
<keyword evidence="5" id="KW-1185">Reference proteome</keyword>
<dbReference type="Proteomes" id="UP001149165">
    <property type="component" value="Unassembled WGS sequence"/>
</dbReference>
<dbReference type="OrthoDB" id="9988102at2759"/>
<feature type="domain" description="Phosphogluconate dehydrogenase NAD-binding putative C-terminal" evidence="3">
    <location>
        <begin position="240"/>
        <end position="312"/>
    </location>
</feature>
<dbReference type="SUPFAM" id="SSF48179">
    <property type="entry name" value="6-phosphogluconate dehydrogenase C-terminal domain-like"/>
    <property type="match status" value="1"/>
</dbReference>
<evidence type="ECO:0000259" key="2">
    <source>
        <dbReference type="Pfam" id="PF03807"/>
    </source>
</evidence>
<dbReference type="InterPro" id="IPR013328">
    <property type="entry name" value="6PGD_dom2"/>
</dbReference>
<dbReference type="InterPro" id="IPR036291">
    <property type="entry name" value="NAD(P)-bd_dom_sf"/>
</dbReference>
<dbReference type="Gene3D" id="1.10.1040.10">
    <property type="entry name" value="N-(1-d-carboxylethyl)-l-norvaline Dehydrogenase, domain 2"/>
    <property type="match status" value="1"/>
</dbReference>
<accession>A0A9W9F492</accession>
<evidence type="ECO:0000313" key="5">
    <source>
        <dbReference type="Proteomes" id="UP001149165"/>
    </source>
</evidence>
<dbReference type="InterPro" id="IPR015814">
    <property type="entry name" value="Pgluconate_DH_NAD-bd_C"/>
</dbReference>
<dbReference type="Gene3D" id="3.40.50.720">
    <property type="entry name" value="NAD(P)-binding Rossmann-like Domain"/>
    <property type="match status" value="1"/>
</dbReference>
<reference evidence="4" key="2">
    <citation type="journal article" date="2023" name="IMA Fungus">
        <title>Comparative genomic study of the Penicillium genus elucidates a diverse pangenome and 15 lateral gene transfer events.</title>
        <authorList>
            <person name="Petersen C."/>
            <person name="Sorensen T."/>
            <person name="Nielsen M.R."/>
            <person name="Sondergaard T.E."/>
            <person name="Sorensen J.L."/>
            <person name="Fitzpatrick D.A."/>
            <person name="Frisvad J.C."/>
            <person name="Nielsen K.L."/>
        </authorList>
    </citation>
    <scope>NUCLEOTIDE SEQUENCE</scope>
    <source>
        <strain evidence="4">IBT 30069</strain>
    </source>
</reference>
<protein>
    <submittedName>
        <fullName evidence="4">Dehydrogenase multihelical</fullName>
    </submittedName>
</protein>
<dbReference type="Pfam" id="PF03807">
    <property type="entry name" value="F420_oxidored"/>
    <property type="match status" value="1"/>
</dbReference>
<dbReference type="AlphaFoldDB" id="A0A9W9F492"/>
<feature type="region of interest" description="Disordered" evidence="1">
    <location>
        <begin position="335"/>
        <end position="355"/>
    </location>
</feature>
<dbReference type="InterPro" id="IPR008927">
    <property type="entry name" value="6-PGluconate_DH-like_C_sf"/>
</dbReference>
<evidence type="ECO:0000313" key="4">
    <source>
        <dbReference type="EMBL" id="KAJ5093190.1"/>
    </source>
</evidence>
<name>A0A9W9F492_9EURO</name>
<dbReference type="EMBL" id="JAPQKH010000006">
    <property type="protein sequence ID" value="KAJ5093190.1"/>
    <property type="molecule type" value="Genomic_DNA"/>
</dbReference>
<evidence type="ECO:0000256" key="1">
    <source>
        <dbReference type="SAM" id="MobiDB-lite"/>
    </source>
</evidence>
<feature type="domain" description="Pyrroline-5-carboxylate reductase catalytic N-terminal" evidence="2">
    <location>
        <begin position="5"/>
        <end position="82"/>
    </location>
</feature>
<gene>
    <name evidence="4" type="ORF">N7456_009051</name>
</gene>
<sequence>MRAVTVGIVSIGDMGLGMAKLLQAHGYRVITVAEGRSEHTLARITAAEIEALPSDQELVIQADYILSIVPPRDALAIAERISGAYKQPDTATSREALEDVNGRPSRSPLYFLELNATPGRLAEEMAELFVMDITNATTSCSTEASTQPCHFLDGGIIGGPPSRNTPDGKWKKPSIVLSGSVDLLPSSTSTSTTSTWAPLAEVLNMKLVSERIGAASTLKLSFAALTKGLTALSIMSFSTAARESLLPELLEHLQQYSPHTAALAQSGIIGMSPKAYRWVDEMRGIGEAFDREGGWDGVGSSVYGGFAEIYRGVAEDTILGQERVEARQRGTSVEDAATIIAQRQDRNRAGDVHEN</sequence>
<comment type="caution">
    <text evidence="4">The sequence shown here is derived from an EMBL/GenBank/DDBJ whole genome shotgun (WGS) entry which is preliminary data.</text>
</comment>
<organism evidence="4 5">
    <name type="scientific">Penicillium angulare</name>
    <dbReference type="NCBI Taxonomy" id="116970"/>
    <lineage>
        <taxon>Eukaryota</taxon>
        <taxon>Fungi</taxon>
        <taxon>Dikarya</taxon>
        <taxon>Ascomycota</taxon>
        <taxon>Pezizomycotina</taxon>
        <taxon>Eurotiomycetes</taxon>
        <taxon>Eurotiomycetidae</taxon>
        <taxon>Eurotiales</taxon>
        <taxon>Aspergillaceae</taxon>
        <taxon>Penicillium</taxon>
    </lineage>
</organism>
<feature type="compositionally biased region" description="Basic and acidic residues" evidence="1">
    <location>
        <begin position="343"/>
        <end position="355"/>
    </location>
</feature>